<comment type="caution">
    <text evidence="2">The sequence shown here is derived from an EMBL/GenBank/DDBJ whole genome shotgun (WGS) entry which is preliminary data.</text>
</comment>
<dbReference type="Gene3D" id="2.60.300.12">
    <property type="entry name" value="HesB-like domain"/>
    <property type="match status" value="1"/>
</dbReference>
<name>A0A0R2M1A2_9LACO</name>
<evidence type="ECO:0000313" key="3">
    <source>
        <dbReference type="Proteomes" id="UP000051783"/>
    </source>
</evidence>
<accession>A0A0R2M1A2</accession>
<keyword evidence="3" id="KW-1185">Reference proteome</keyword>
<proteinExistence type="predicted"/>
<dbReference type="SUPFAM" id="SSF89360">
    <property type="entry name" value="HesB-like domain"/>
    <property type="match status" value="1"/>
</dbReference>
<dbReference type="OrthoDB" id="2187371at2"/>
<dbReference type="EMBL" id="JQCL01000098">
    <property type="protein sequence ID" value="KRO07749.1"/>
    <property type="molecule type" value="Genomic_DNA"/>
</dbReference>
<dbReference type="AlphaFoldDB" id="A0A0R2M1A2"/>
<dbReference type="PATRIC" id="fig|942150.3.peg.1239"/>
<dbReference type="InterPro" id="IPR000361">
    <property type="entry name" value="ATAP_core_dom"/>
</dbReference>
<sequence length="131" mass="14178">MPKMMIGDALMALLQRKGRSQQELVLITDDGGGKYSLHGGACTIGTKFTLVALNQPDPDYPVKVTNNQGLHLWTSDYDLMFLNTGVTMDYRQGRIFIKDDAHILDQAVQIADGDAVLAAFKNGTTAEGSGC</sequence>
<reference evidence="2 3" key="1">
    <citation type="journal article" date="2015" name="Genome Announc.">
        <title>Expanding the biotechnology potential of lactobacilli through comparative genomics of 213 strains and associated genera.</title>
        <authorList>
            <person name="Sun Z."/>
            <person name="Harris H.M."/>
            <person name="McCann A."/>
            <person name="Guo C."/>
            <person name="Argimon S."/>
            <person name="Zhang W."/>
            <person name="Yang X."/>
            <person name="Jeffery I.B."/>
            <person name="Cooney J.C."/>
            <person name="Kagawa T.F."/>
            <person name="Liu W."/>
            <person name="Song Y."/>
            <person name="Salvetti E."/>
            <person name="Wrobel A."/>
            <person name="Rasinkangas P."/>
            <person name="Parkhill J."/>
            <person name="Rea M.C."/>
            <person name="O'Sullivan O."/>
            <person name="Ritari J."/>
            <person name="Douillard F.P."/>
            <person name="Paul Ross R."/>
            <person name="Yang R."/>
            <person name="Briner A.E."/>
            <person name="Felis G.E."/>
            <person name="de Vos W.M."/>
            <person name="Barrangou R."/>
            <person name="Klaenhammer T.R."/>
            <person name="Caufield P.W."/>
            <person name="Cui Y."/>
            <person name="Zhang H."/>
            <person name="O'Toole P.W."/>
        </authorList>
    </citation>
    <scope>NUCLEOTIDE SEQUENCE [LARGE SCALE GENOMIC DNA]</scope>
    <source>
        <strain evidence="2 3">LMG 26013</strain>
    </source>
</reference>
<dbReference type="STRING" id="942150.IV64_GL001202"/>
<dbReference type="InterPro" id="IPR035903">
    <property type="entry name" value="HesB-like_dom_sf"/>
</dbReference>
<dbReference type="RefSeq" id="WP_057707501.1">
    <property type="nucleotide sequence ID" value="NZ_JQCL01000098.1"/>
</dbReference>
<organism evidence="2 3">
    <name type="scientific">Lactiplantibacillus xiangfangensis</name>
    <dbReference type="NCBI Taxonomy" id="942150"/>
    <lineage>
        <taxon>Bacteria</taxon>
        <taxon>Bacillati</taxon>
        <taxon>Bacillota</taxon>
        <taxon>Bacilli</taxon>
        <taxon>Lactobacillales</taxon>
        <taxon>Lactobacillaceae</taxon>
        <taxon>Lactiplantibacillus</taxon>
    </lineage>
</organism>
<dbReference type="Pfam" id="PF01521">
    <property type="entry name" value="Fe-S_biosyn"/>
    <property type="match status" value="1"/>
</dbReference>
<dbReference type="Proteomes" id="UP000051783">
    <property type="component" value="Unassembled WGS sequence"/>
</dbReference>
<protein>
    <recommendedName>
        <fullName evidence="1">Core domain-containing protein</fullName>
    </recommendedName>
</protein>
<evidence type="ECO:0000259" key="1">
    <source>
        <dbReference type="Pfam" id="PF01521"/>
    </source>
</evidence>
<evidence type="ECO:0000313" key="2">
    <source>
        <dbReference type="EMBL" id="KRO07749.1"/>
    </source>
</evidence>
<gene>
    <name evidence="2" type="ORF">IV64_GL001202</name>
</gene>
<feature type="domain" description="Core" evidence="1">
    <location>
        <begin position="8"/>
        <end position="111"/>
    </location>
</feature>